<feature type="repeat" description="WD" evidence="5">
    <location>
        <begin position="1016"/>
        <end position="1057"/>
    </location>
</feature>
<dbReference type="Gene3D" id="3.30.200.20">
    <property type="entry name" value="Phosphorylase Kinase, domain 1"/>
    <property type="match status" value="1"/>
</dbReference>
<reference evidence="9 10" key="1">
    <citation type="journal article" date="2013" name="Mar. Genomics">
        <title>Expression of sulfatases in Rhodopirellula baltica and the diversity of sulfatases in the genus Rhodopirellula.</title>
        <authorList>
            <person name="Wegner C.E."/>
            <person name="Richter-Heitmann T."/>
            <person name="Klindworth A."/>
            <person name="Klockow C."/>
            <person name="Richter M."/>
            <person name="Achstetter T."/>
            <person name="Glockner F.O."/>
            <person name="Harder J."/>
        </authorList>
    </citation>
    <scope>NUCLEOTIDE SEQUENCE [LARGE SCALE GENOMIC DNA]</scope>
    <source>
        <strain evidence="9 10">SM41</strain>
    </source>
</reference>
<dbReference type="CDD" id="cd14014">
    <property type="entry name" value="STKc_PknB_like"/>
    <property type="match status" value="1"/>
</dbReference>
<feature type="transmembrane region" description="Helical" evidence="7">
    <location>
        <begin position="376"/>
        <end position="398"/>
    </location>
</feature>
<sequence>MSDRSLYKEAQSLFDRVSEKPEQEQSAFLDEQCGDDHELYEYVLGLIRSARANAKAPIFGSPDSTPRTATEEGLVKVGPHNLTDLDSLLGKQLGDYQIVEFVGRGGMGSVYRARQLSANRDVAIKFIRAVAGAADERITRFRTEVEAAASLDHPEIVPVYDARIEEDFCFFSMKLVEGNDLAHRSRQQRFSPLDAARLLRRVAEAVQYAHERGIIHRDIKPGNILIDADGKPLVSDFGLAKFVDSGVDITVTGQVLGTPSYMSPEQALGLQVTHSTDIYSLGAVLYCLLTGDAPCAGMPTPQAHDSIKSIRDFDKNLPRDLDAICQTCLRWDRDDRYKSAQALANDLGRFLDGRPIHARRTNTIGRLHKWSRRRPLAASTLLLILFLVLLTPILWGNWQRLTGRLSQLERERKRDADRVAVIEQSALEKSMLADERLHEAAKADYRRFIREAHEHWKNNRPEQATQALKACPEIVRGWEWDYLNSQCNSARQTLADGNHRRLAFNDDGTWIALVGGGSSIFVHDALSGARLMELRQISFSTAYSQVHFLDNDRLIKEDPRRLNVWDTRTEQIELSLTLTDELVSLAVSPDKSLIAGCFQTKTTLWDSTTGDVAVEFPTDLFPTDVAFCQDGRVAIVGRDAVGPVLHFRDVSSGELQSENRLPGPARVAIASQRGDFLAVATDEELICWVADAAPVILWRTPLRGVQSLAFRESGAVLAAGGDFGINCYSLRTRGLVRTYRGEEVKQVAFVPRSDQLVSIGRREGVRRWTTPSTQCRRDFAFHVGCLDQSGNRFAAGIPGMGDLHVIDFDRDYEFASGSGGSRLIEIESGRDATSIRVGQPVPSDAMIHARAISFAMDPQGKRVATANQSVVIWNALDGSRQKTLGEAARGISVIEFSEDGKLLAACEEQRVRIWDLETESELGPIEFAGSALVFSGSERLAIIERPSNRYPGAQPESSVSEFDPRTGKQLNQFRQSHREESLCLAYDEGGRRLAIGDSAGGVSVWSTTSGELEQRSKTHDVGTVGIAYSPDGDRLFTADRSGEIKLWDAADLSELISLQRSPGQQTVATVAERDGKNRLSFSLDGSRLCHWDNSIRQIWEIIKPNQEPGTENPFRLVDEGAEQLRHNDSIPDVFRERVEACRKEFPGYPVIYGTVRVEGNTSPTDIAAQMSIEDDGTFACSVADLDDPIGFRKHGYDPIDLIPSDFGSEIVAVGEVLMTPVESSESAAVIGQVSSGISGIRSLSIHCTLGPINSPRGRTDPNSHQPRAIRIKTDDHGKFQIEDLSPASHLVSISGVRYRPKYLPLHLKPGQTIDLGEITLDRPKSVVLEYTFLQNGRVDRETIQRRPVTLGETWRPLPNEQGWEIGFGQHNEAVMLSTNYPRIIELGQTSLENAWVKTRNDAGHRKTMTLIDGSVVAVVYEERTLLIKATISPATDDEREAAFRRFTSTQPFTSIDFQEDGPLANDRFGRRGNRDGVFFVESQRGWQAWNELRAKGGAFAVKGRFDSESPGAWLVTVTNPKTKRGVALAVHNDGRLILGPSPFDKTMTPTRILAQLNRDQVEGFHVIGFTVQKNRFELFWDGKSICEPVSLDYDLLPCVVAIGSRGRGLAEFEQIHYWQQN</sequence>
<evidence type="ECO:0000313" key="10">
    <source>
        <dbReference type="Proteomes" id="UP000011885"/>
    </source>
</evidence>
<dbReference type="PROSITE" id="PS50082">
    <property type="entry name" value="WD_REPEATS_2"/>
    <property type="match status" value="1"/>
</dbReference>
<evidence type="ECO:0000256" key="3">
    <source>
        <dbReference type="ARBA" id="ARBA00022777"/>
    </source>
</evidence>
<proteinExistence type="predicted"/>
<dbReference type="RefSeq" id="WP_008676243.1">
    <property type="nucleotide sequence ID" value="NZ_ANOH01000118.1"/>
</dbReference>
<evidence type="ECO:0000256" key="1">
    <source>
        <dbReference type="ARBA" id="ARBA00022679"/>
    </source>
</evidence>
<evidence type="ECO:0000256" key="4">
    <source>
        <dbReference type="ARBA" id="ARBA00022840"/>
    </source>
</evidence>
<comment type="caution">
    <text evidence="9">The sequence shown here is derived from an EMBL/GenBank/DDBJ whole genome shotgun (WGS) entry which is preliminary data.</text>
</comment>
<protein>
    <submittedName>
        <fullName evidence="9">Serine/threonine protein kinase</fullName>
        <ecNumber evidence="9">2.7.-.-</ecNumber>
    </submittedName>
</protein>
<keyword evidence="4 6" id="KW-0067">ATP-binding</keyword>
<evidence type="ECO:0000259" key="8">
    <source>
        <dbReference type="PROSITE" id="PS50011"/>
    </source>
</evidence>
<dbReference type="OrthoDB" id="500858at2"/>
<dbReference type="Proteomes" id="UP000011885">
    <property type="component" value="Unassembled WGS sequence"/>
</dbReference>
<keyword evidence="3 9" id="KW-0418">Kinase</keyword>
<evidence type="ECO:0000256" key="7">
    <source>
        <dbReference type="SAM" id="Phobius"/>
    </source>
</evidence>
<dbReference type="PROSITE" id="PS00108">
    <property type="entry name" value="PROTEIN_KINASE_ST"/>
    <property type="match status" value="1"/>
</dbReference>
<dbReference type="EMBL" id="ANOH01000118">
    <property type="protein sequence ID" value="EMI56886.1"/>
    <property type="molecule type" value="Genomic_DNA"/>
</dbReference>
<keyword evidence="7" id="KW-0812">Transmembrane</keyword>
<dbReference type="Pfam" id="PF00069">
    <property type="entry name" value="Pkinase"/>
    <property type="match status" value="1"/>
</dbReference>
<keyword evidence="10" id="KW-1185">Reference proteome</keyword>
<dbReference type="SUPFAM" id="SSF56112">
    <property type="entry name" value="Protein kinase-like (PK-like)"/>
    <property type="match status" value="1"/>
</dbReference>
<dbReference type="InterPro" id="IPR001680">
    <property type="entry name" value="WD40_rpt"/>
</dbReference>
<dbReference type="SUPFAM" id="SSF50998">
    <property type="entry name" value="Quinoprotein alcohol dehydrogenase-like"/>
    <property type="match status" value="1"/>
</dbReference>
<dbReference type="SMART" id="SM00220">
    <property type="entry name" value="S_TKc"/>
    <property type="match status" value="1"/>
</dbReference>
<name>M5UGC0_9BACT</name>
<feature type="domain" description="Protein kinase" evidence="8">
    <location>
        <begin position="96"/>
        <end position="351"/>
    </location>
</feature>
<evidence type="ECO:0000256" key="6">
    <source>
        <dbReference type="PROSITE-ProRule" id="PRU10141"/>
    </source>
</evidence>
<keyword evidence="1 9" id="KW-0808">Transferase</keyword>
<dbReference type="EC" id="2.7.-.-" evidence="9"/>
<dbReference type="InterPro" id="IPR015943">
    <property type="entry name" value="WD40/YVTN_repeat-like_dom_sf"/>
</dbReference>
<keyword evidence="5" id="KW-0853">WD repeat</keyword>
<keyword evidence="7" id="KW-1133">Transmembrane helix</keyword>
<keyword evidence="7" id="KW-0472">Membrane</keyword>
<dbReference type="InterPro" id="IPR011009">
    <property type="entry name" value="Kinase-like_dom_sf"/>
</dbReference>
<dbReference type="InterPro" id="IPR011047">
    <property type="entry name" value="Quinoprotein_ADH-like_sf"/>
</dbReference>
<keyword evidence="9" id="KW-0723">Serine/threonine-protein kinase</keyword>
<dbReference type="PATRIC" id="fig|1263870.3.peg.1773"/>
<gene>
    <name evidence="9" type="ORF">RSSM_01656</name>
</gene>
<organism evidence="9 10">
    <name type="scientific">Rhodopirellula sallentina SM41</name>
    <dbReference type="NCBI Taxonomy" id="1263870"/>
    <lineage>
        <taxon>Bacteria</taxon>
        <taxon>Pseudomonadati</taxon>
        <taxon>Planctomycetota</taxon>
        <taxon>Planctomycetia</taxon>
        <taxon>Pirellulales</taxon>
        <taxon>Pirellulaceae</taxon>
        <taxon>Rhodopirellula</taxon>
    </lineage>
</organism>
<dbReference type="Gene3D" id="1.10.510.10">
    <property type="entry name" value="Transferase(Phosphotransferase) domain 1"/>
    <property type="match status" value="1"/>
</dbReference>
<evidence type="ECO:0000256" key="2">
    <source>
        <dbReference type="ARBA" id="ARBA00022741"/>
    </source>
</evidence>
<dbReference type="Pfam" id="PF00400">
    <property type="entry name" value="WD40"/>
    <property type="match status" value="2"/>
</dbReference>
<dbReference type="InterPro" id="IPR017441">
    <property type="entry name" value="Protein_kinase_ATP_BS"/>
</dbReference>
<dbReference type="InterPro" id="IPR008271">
    <property type="entry name" value="Ser/Thr_kinase_AS"/>
</dbReference>
<evidence type="ECO:0000313" key="9">
    <source>
        <dbReference type="EMBL" id="EMI56886.1"/>
    </source>
</evidence>
<dbReference type="Gene3D" id="2.130.10.10">
    <property type="entry name" value="YVTN repeat-like/Quinoprotein amine dehydrogenase"/>
    <property type="match status" value="4"/>
</dbReference>
<keyword evidence="2 6" id="KW-0547">Nucleotide-binding</keyword>
<dbReference type="PANTHER" id="PTHR43289:SF6">
    <property type="entry name" value="SERINE_THREONINE-PROTEIN KINASE NEKL-3"/>
    <property type="match status" value="1"/>
</dbReference>
<dbReference type="GO" id="GO:0005524">
    <property type="term" value="F:ATP binding"/>
    <property type="evidence" value="ECO:0007669"/>
    <property type="project" value="UniProtKB-UniRule"/>
</dbReference>
<dbReference type="PROSITE" id="PS50294">
    <property type="entry name" value="WD_REPEATS_REGION"/>
    <property type="match status" value="1"/>
</dbReference>
<feature type="binding site" evidence="6">
    <location>
        <position position="125"/>
    </location>
    <ligand>
        <name>ATP</name>
        <dbReference type="ChEBI" id="CHEBI:30616"/>
    </ligand>
</feature>
<dbReference type="SMART" id="SM00320">
    <property type="entry name" value="WD40"/>
    <property type="match status" value="7"/>
</dbReference>
<accession>M5UGC0</accession>
<dbReference type="SUPFAM" id="SSF50969">
    <property type="entry name" value="YVTN repeat-like/Quinoprotein amine dehydrogenase"/>
    <property type="match status" value="1"/>
</dbReference>
<dbReference type="GO" id="GO:0004674">
    <property type="term" value="F:protein serine/threonine kinase activity"/>
    <property type="evidence" value="ECO:0007669"/>
    <property type="project" value="UniProtKB-KW"/>
</dbReference>
<dbReference type="PROSITE" id="PS50011">
    <property type="entry name" value="PROTEIN_KINASE_DOM"/>
    <property type="match status" value="1"/>
</dbReference>
<evidence type="ECO:0000256" key="5">
    <source>
        <dbReference type="PROSITE-ProRule" id="PRU00221"/>
    </source>
</evidence>
<dbReference type="PROSITE" id="PS00107">
    <property type="entry name" value="PROTEIN_KINASE_ATP"/>
    <property type="match status" value="1"/>
</dbReference>
<dbReference type="InterPro" id="IPR011044">
    <property type="entry name" value="Quino_amine_DH_bsu"/>
</dbReference>
<dbReference type="InterPro" id="IPR000719">
    <property type="entry name" value="Prot_kinase_dom"/>
</dbReference>
<dbReference type="PANTHER" id="PTHR43289">
    <property type="entry name" value="MITOGEN-ACTIVATED PROTEIN KINASE KINASE KINASE 20-RELATED"/>
    <property type="match status" value="1"/>
</dbReference>